<accession>A0A401G322</accession>
<dbReference type="Proteomes" id="UP000288096">
    <property type="component" value="Unassembled WGS sequence"/>
</dbReference>
<sequence>MPENFRSAKITERTWKNLYFLKALTGEKFFEIIERLVAEELKKVKAEEEKNPENIKKPLPGAHSAKSHQTGAAPPII</sequence>
<evidence type="ECO:0000313" key="3">
    <source>
        <dbReference type="Proteomes" id="UP000288096"/>
    </source>
</evidence>
<reference evidence="3" key="1">
    <citation type="submission" date="2017-11" db="EMBL/GenBank/DDBJ databases">
        <authorList>
            <person name="Watanabe M."/>
            <person name="Kojima H."/>
        </authorList>
    </citation>
    <scope>NUCLEOTIDE SEQUENCE [LARGE SCALE GENOMIC DNA]</scope>
    <source>
        <strain evidence="3">Tokyo 01</strain>
    </source>
</reference>
<gene>
    <name evidence="2" type="ORF">DENIS_4628</name>
</gene>
<comment type="caution">
    <text evidence="2">The sequence shown here is derived from an EMBL/GenBank/DDBJ whole genome shotgun (WGS) entry which is preliminary data.</text>
</comment>
<feature type="region of interest" description="Disordered" evidence="1">
    <location>
        <begin position="45"/>
        <end position="77"/>
    </location>
</feature>
<dbReference type="RefSeq" id="WP_124330679.1">
    <property type="nucleotide sequence ID" value="NZ_BEXT01000001.1"/>
</dbReference>
<dbReference type="AlphaFoldDB" id="A0A401G322"/>
<dbReference type="EMBL" id="BEXT01000001">
    <property type="protein sequence ID" value="GBC63630.1"/>
    <property type="molecule type" value="Genomic_DNA"/>
</dbReference>
<organism evidence="2 3">
    <name type="scientific">Desulfonema ishimotonii</name>
    <dbReference type="NCBI Taxonomy" id="45657"/>
    <lineage>
        <taxon>Bacteria</taxon>
        <taxon>Pseudomonadati</taxon>
        <taxon>Thermodesulfobacteriota</taxon>
        <taxon>Desulfobacteria</taxon>
        <taxon>Desulfobacterales</taxon>
        <taxon>Desulfococcaceae</taxon>
        <taxon>Desulfonema</taxon>
    </lineage>
</organism>
<evidence type="ECO:0000256" key="1">
    <source>
        <dbReference type="SAM" id="MobiDB-lite"/>
    </source>
</evidence>
<name>A0A401G322_9BACT</name>
<feature type="compositionally biased region" description="Basic and acidic residues" evidence="1">
    <location>
        <begin position="45"/>
        <end position="56"/>
    </location>
</feature>
<proteinExistence type="predicted"/>
<evidence type="ECO:0000313" key="2">
    <source>
        <dbReference type="EMBL" id="GBC63630.1"/>
    </source>
</evidence>
<reference evidence="3" key="2">
    <citation type="submission" date="2019-01" db="EMBL/GenBank/DDBJ databases">
        <title>Genome sequence of Desulfonema ishimotonii strain Tokyo 01.</title>
        <authorList>
            <person name="Fukui M."/>
        </authorList>
    </citation>
    <scope>NUCLEOTIDE SEQUENCE [LARGE SCALE GENOMIC DNA]</scope>
    <source>
        <strain evidence="3">Tokyo 01</strain>
    </source>
</reference>
<keyword evidence="3" id="KW-1185">Reference proteome</keyword>
<protein>
    <submittedName>
        <fullName evidence="2">Uncharacterized protein</fullName>
    </submittedName>
</protein>